<keyword evidence="11" id="KW-1185">Reference proteome</keyword>
<evidence type="ECO:0000256" key="6">
    <source>
        <dbReference type="ARBA" id="ARBA00022989"/>
    </source>
</evidence>
<evidence type="ECO:0000256" key="8">
    <source>
        <dbReference type="ARBA" id="ARBA00023180"/>
    </source>
</evidence>
<dbReference type="PANTHER" id="PTHR12812:SF0">
    <property type="entry name" value="HEPARAN-SULFATE 6-O-SULFOTRANSFERASE"/>
    <property type="match status" value="1"/>
</dbReference>
<organism evidence="10 11">
    <name type="scientific">Orchesella cincta</name>
    <name type="common">Springtail</name>
    <name type="synonym">Podura cincta</name>
    <dbReference type="NCBI Taxonomy" id="48709"/>
    <lineage>
        <taxon>Eukaryota</taxon>
        <taxon>Metazoa</taxon>
        <taxon>Ecdysozoa</taxon>
        <taxon>Arthropoda</taxon>
        <taxon>Hexapoda</taxon>
        <taxon>Collembola</taxon>
        <taxon>Entomobryomorpha</taxon>
        <taxon>Entomobryoidea</taxon>
        <taxon>Orchesellidae</taxon>
        <taxon>Orchesellinae</taxon>
        <taxon>Orchesella</taxon>
    </lineage>
</organism>
<dbReference type="Pfam" id="PF03567">
    <property type="entry name" value="Sulfotransfer_2"/>
    <property type="match status" value="1"/>
</dbReference>
<dbReference type="SUPFAM" id="SSF52540">
    <property type="entry name" value="P-loop containing nucleoside triphosphate hydrolases"/>
    <property type="match status" value="1"/>
</dbReference>
<dbReference type="EC" id="2.8.2.-" evidence="9"/>
<evidence type="ECO:0000256" key="3">
    <source>
        <dbReference type="ARBA" id="ARBA00022679"/>
    </source>
</evidence>
<keyword evidence="3 9" id="KW-0808">Transferase</keyword>
<dbReference type="GO" id="GO:0016020">
    <property type="term" value="C:membrane"/>
    <property type="evidence" value="ECO:0007669"/>
    <property type="project" value="UniProtKB-SubCell"/>
</dbReference>
<comment type="function">
    <text evidence="9">6-O-sulfation enzyme which catalyzes the transfer of sulfate from 3'-phosphoadenosine 5'-phosphosulfate (PAPS) to position 6 of the N-sulfoglucosamine residue (GlcNS) of heparan sulfate.</text>
</comment>
<dbReference type="PANTHER" id="PTHR12812">
    <property type="entry name" value="HEPARAN SULFATE 6-O-SULFOTRANSFERASE 3"/>
    <property type="match status" value="1"/>
</dbReference>
<dbReference type="Proteomes" id="UP000094527">
    <property type="component" value="Unassembled WGS sequence"/>
</dbReference>
<dbReference type="FunFam" id="3.40.50.300:FF:000347">
    <property type="entry name" value="Heparan-sulfate 6-O-sulfotransferase"/>
    <property type="match status" value="1"/>
</dbReference>
<evidence type="ECO:0000313" key="11">
    <source>
        <dbReference type="Proteomes" id="UP000094527"/>
    </source>
</evidence>
<evidence type="ECO:0000256" key="1">
    <source>
        <dbReference type="ARBA" id="ARBA00004606"/>
    </source>
</evidence>
<sequence length="453" mass="52250">MRIPLRSSHTQTLTFTPLTEFLSKIVENEAVVEWEEKRAMAALRAPSAVVIGVATVFFLLYLLPWQNLPSIQIPSPSPASYTWRHSAYPADNSNKLQREWTFRASDLDLLNANAVPTGMITYRAIRDTGIVFNASGSDVLVILHIQKTGGTSFEKHIVQDLDLEKPCICWKRRKRCKCPRPALSSSVEAKNENVDSWLFSRFSTGWICGLHADWTELTSCVDEELKRAHGSSVKRRYFYVTMIRDPIHRFLSEFRHVQRGATWKASRHICQKQYATADELGSCYSGRSWVGVSLKEFMSCPHNLAFNRQTRMLADLSLIGCYNKSYMPTPERNRIMLASAKRNLEAMAFVGLTEQQKISQYVFEETFKLRFKIPFTQNEDTYSKATLDKATADELNEVRQANSLDLELYQYAEQLLNNRFLELKEHDADFDEHYNFLGEKGYHFSWDDIENED</sequence>
<dbReference type="OMA" id="KNHMQQN"/>
<comment type="similarity">
    <text evidence="2 9">Belongs to the sulfotransferase 6 family.</text>
</comment>
<dbReference type="InterPro" id="IPR027417">
    <property type="entry name" value="P-loop_NTPase"/>
</dbReference>
<proteinExistence type="inferred from homology"/>
<comment type="caution">
    <text evidence="10">The sequence shown here is derived from an EMBL/GenBank/DDBJ whole genome shotgun (WGS) entry which is preliminary data.</text>
</comment>
<comment type="subcellular location">
    <subcellularLocation>
        <location evidence="1 9">Membrane</location>
        <topology evidence="1 9">Single-pass type II membrane protein</topology>
    </subcellularLocation>
</comment>
<protein>
    <recommendedName>
        <fullName evidence="9">Heparan-sulfate 6-O-sulfotransferase</fullName>
        <ecNumber evidence="9">2.8.2.-</ecNumber>
    </recommendedName>
</protein>
<evidence type="ECO:0000256" key="9">
    <source>
        <dbReference type="RuleBase" id="RU364122"/>
    </source>
</evidence>
<dbReference type="OrthoDB" id="406981at2759"/>
<dbReference type="Gene3D" id="3.40.50.300">
    <property type="entry name" value="P-loop containing nucleotide triphosphate hydrolases"/>
    <property type="match status" value="1"/>
</dbReference>
<evidence type="ECO:0000256" key="7">
    <source>
        <dbReference type="ARBA" id="ARBA00023136"/>
    </source>
</evidence>
<comment type="catalytic activity">
    <reaction evidence="9">
        <text>alpha-D-glucosaminyl-[heparan sulfate](n) + 3'-phosphoadenylyl sulfate = 6-sulfo-alpha-D-glucosaminyl-[heparan sulfate](n) + adenosine 3',5'-bisphosphate + H(+)</text>
        <dbReference type="Rhea" id="RHEA:56604"/>
        <dbReference type="Rhea" id="RHEA-COMP:9830"/>
        <dbReference type="Rhea" id="RHEA-COMP:14621"/>
        <dbReference type="ChEBI" id="CHEBI:15378"/>
        <dbReference type="ChEBI" id="CHEBI:58339"/>
        <dbReference type="ChEBI" id="CHEBI:58343"/>
        <dbReference type="ChEBI" id="CHEBI:58388"/>
        <dbReference type="ChEBI" id="CHEBI:140604"/>
    </reaction>
</comment>
<name>A0A1D2MSF3_ORCCI</name>
<keyword evidence="5 9" id="KW-0735">Signal-anchor</keyword>
<feature type="transmembrane region" description="Helical" evidence="9">
    <location>
        <begin position="47"/>
        <end position="65"/>
    </location>
</feature>
<dbReference type="InterPro" id="IPR010635">
    <property type="entry name" value="Heparan_SO4-6-sulfoTrfase"/>
</dbReference>
<dbReference type="STRING" id="48709.A0A1D2MSF3"/>
<accession>A0A1D2MSF3</accession>
<dbReference type="GO" id="GO:0017095">
    <property type="term" value="F:heparan sulfate 6-sulfotransferase activity"/>
    <property type="evidence" value="ECO:0007669"/>
    <property type="project" value="TreeGrafter"/>
</dbReference>
<evidence type="ECO:0000256" key="5">
    <source>
        <dbReference type="ARBA" id="ARBA00022968"/>
    </source>
</evidence>
<keyword evidence="4 9" id="KW-0812">Transmembrane</keyword>
<reference evidence="10 11" key="1">
    <citation type="journal article" date="2016" name="Genome Biol. Evol.">
        <title>Gene Family Evolution Reflects Adaptation to Soil Environmental Stressors in the Genome of the Collembolan Orchesella cincta.</title>
        <authorList>
            <person name="Faddeeva-Vakhrusheva A."/>
            <person name="Derks M.F."/>
            <person name="Anvar S.Y."/>
            <person name="Agamennone V."/>
            <person name="Suring W."/>
            <person name="Smit S."/>
            <person name="van Straalen N.M."/>
            <person name="Roelofs D."/>
        </authorList>
    </citation>
    <scope>NUCLEOTIDE SEQUENCE [LARGE SCALE GENOMIC DNA]</scope>
    <source>
        <tissue evidence="10">Mixed pool</tissue>
    </source>
</reference>
<evidence type="ECO:0000256" key="2">
    <source>
        <dbReference type="ARBA" id="ARBA00010109"/>
    </source>
</evidence>
<keyword evidence="8" id="KW-0325">Glycoprotein</keyword>
<gene>
    <name evidence="10" type="ORF">Ocin01_10665</name>
</gene>
<keyword evidence="6 9" id="KW-1133">Transmembrane helix</keyword>
<evidence type="ECO:0000256" key="4">
    <source>
        <dbReference type="ARBA" id="ARBA00022692"/>
    </source>
</evidence>
<evidence type="ECO:0000313" key="10">
    <source>
        <dbReference type="EMBL" id="ODM96020.1"/>
    </source>
</evidence>
<dbReference type="InterPro" id="IPR005331">
    <property type="entry name" value="Sulfotransferase"/>
</dbReference>
<keyword evidence="7 9" id="KW-0472">Membrane</keyword>
<dbReference type="EMBL" id="LJIJ01000593">
    <property type="protein sequence ID" value="ODM96020.1"/>
    <property type="molecule type" value="Genomic_DNA"/>
</dbReference>
<dbReference type="AlphaFoldDB" id="A0A1D2MSF3"/>